<accession>A0A9P5ZAC4</accession>
<feature type="domain" description="AB hydrolase-1" evidence="1">
    <location>
        <begin position="28"/>
        <end position="196"/>
    </location>
</feature>
<dbReference type="InterPro" id="IPR000073">
    <property type="entry name" value="AB_hydrolase_1"/>
</dbReference>
<proteinExistence type="predicted"/>
<dbReference type="OrthoDB" id="3251587at2759"/>
<dbReference type="Proteomes" id="UP000807469">
    <property type="component" value="Unassembled WGS sequence"/>
</dbReference>
<dbReference type="InterPro" id="IPR029058">
    <property type="entry name" value="AB_hydrolase_fold"/>
</dbReference>
<dbReference type="AlphaFoldDB" id="A0A9P5ZAC4"/>
<gene>
    <name evidence="2" type="ORF">BDN70DRAFT_928215</name>
</gene>
<dbReference type="Pfam" id="PF00561">
    <property type="entry name" value="Abhydrolase_1"/>
    <property type="match status" value="1"/>
</dbReference>
<keyword evidence="3" id="KW-1185">Reference proteome</keyword>
<name>A0A9P5ZAC4_9AGAR</name>
<evidence type="ECO:0000313" key="3">
    <source>
        <dbReference type="Proteomes" id="UP000807469"/>
    </source>
</evidence>
<dbReference type="EMBL" id="MU155142">
    <property type="protein sequence ID" value="KAF9484527.1"/>
    <property type="molecule type" value="Genomic_DNA"/>
</dbReference>
<reference evidence="2" key="1">
    <citation type="submission" date="2020-11" db="EMBL/GenBank/DDBJ databases">
        <authorList>
            <consortium name="DOE Joint Genome Institute"/>
            <person name="Ahrendt S."/>
            <person name="Riley R."/>
            <person name="Andreopoulos W."/>
            <person name="Labutti K."/>
            <person name="Pangilinan J."/>
            <person name="Ruiz-Duenas F.J."/>
            <person name="Barrasa J.M."/>
            <person name="Sanchez-Garcia M."/>
            <person name="Camarero S."/>
            <person name="Miyauchi S."/>
            <person name="Serrano A."/>
            <person name="Linde D."/>
            <person name="Babiker R."/>
            <person name="Drula E."/>
            <person name="Ayuso-Fernandez I."/>
            <person name="Pacheco R."/>
            <person name="Padilla G."/>
            <person name="Ferreira P."/>
            <person name="Barriuso J."/>
            <person name="Kellner H."/>
            <person name="Castanera R."/>
            <person name="Alfaro M."/>
            <person name="Ramirez L."/>
            <person name="Pisabarro A.G."/>
            <person name="Kuo A."/>
            <person name="Tritt A."/>
            <person name="Lipzen A."/>
            <person name="He G."/>
            <person name="Yan M."/>
            <person name="Ng V."/>
            <person name="Cullen D."/>
            <person name="Martin F."/>
            <person name="Rosso M.-N."/>
            <person name="Henrissat B."/>
            <person name="Hibbett D."/>
            <person name="Martinez A.T."/>
            <person name="Grigoriev I.V."/>
        </authorList>
    </citation>
    <scope>NUCLEOTIDE SEQUENCE</scope>
    <source>
        <strain evidence="2">CIRM-BRFM 674</strain>
    </source>
</reference>
<protein>
    <submittedName>
        <fullName evidence="2">Alpha/beta-hydrolase</fullName>
    </submittedName>
</protein>
<dbReference type="SUPFAM" id="SSF53474">
    <property type="entry name" value="alpha/beta-Hydrolases"/>
    <property type="match status" value="1"/>
</dbReference>
<evidence type="ECO:0000259" key="1">
    <source>
        <dbReference type="Pfam" id="PF00561"/>
    </source>
</evidence>
<dbReference type="Gene3D" id="3.40.50.1820">
    <property type="entry name" value="alpha/beta hydrolase"/>
    <property type="match status" value="1"/>
</dbReference>
<evidence type="ECO:0000313" key="2">
    <source>
        <dbReference type="EMBL" id="KAF9484527.1"/>
    </source>
</evidence>
<organism evidence="2 3">
    <name type="scientific">Pholiota conissans</name>
    <dbReference type="NCBI Taxonomy" id="109636"/>
    <lineage>
        <taxon>Eukaryota</taxon>
        <taxon>Fungi</taxon>
        <taxon>Dikarya</taxon>
        <taxon>Basidiomycota</taxon>
        <taxon>Agaricomycotina</taxon>
        <taxon>Agaricomycetes</taxon>
        <taxon>Agaricomycetidae</taxon>
        <taxon>Agaricales</taxon>
        <taxon>Agaricineae</taxon>
        <taxon>Strophariaceae</taxon>
        <taxon>Pholiota</taxon>
    </lineage>
</organism>
<comment type="caution">
    <text evidence="2">The sequence shown here is derived from an EMBL/GenBank/DDBJ whole genome shotgun (WGS) entry which is preliminary data.</text>
</comment>
<sequence>MQSIKVTNDIEFAYMDSGAPPNKADYTTIVIIHGHTYHSGVFERMFATAPSAGYRLILPNRRLYPGSTPYTPEEAKSLDASNPTEDIVAAFTKQGEYLLLFLNKAIQELGLKTVILSGWSLGTAFICAMVAAIDGIDPEVRKRITTSVKSIILWDPPATAHGIEAPPSGGWIPLYDETLTPEERGPAFGQWLSQYFPHTELEKKDCYKLVYKVETPVKTPTFTGMPFSEILTKVDFSAGPSADNHIADVHFQPAHRVVRAKALFDSTTRKQWNDVSFVVLYGEEVPYNIVWAAWQLEAEAKKKEFPIRFKSIPGANHFAMHDLPELSFQSIQVCL</sequence>